<dbReference type="EMBL" id="CAJGYM010000228">
    <property type="protein sequence ID" value="CAD6200034.1"/>
    <property type="molecule type" value="Genomic_DNA"/>
</dbReference>
<keyword evidence="3" id="KW-1185">Reference proteome</keyword>
<comment type="caution">
    <text evidence="2">The sequence shown here is derived from an EMBL/GenBank/DDBJ whole genome shotgun (WGS) entry which is preliminary data.</text>
</comment>
<evidence type="ECO:0000313" key="3">
    <source>
        <dbReference type="Proteomes" id="UP000835052"/>
    </source>
</evidence>
<protein>
    <submittedName>
        <fullName evidence="2">Uncharacterized protein</fullName>
    </submittedName>
</protein>
<dbReference type="Proteomes" id="UP000835052">
    <property type="component" value="Unassembled WGS sequence"/>
</dbReference>
<sequence length="242" mass="27396">MSLILPEGYDIYLITEIGEELDAEESLELLDFSPESLFEEIRAKSRKMIFSLDPRRKRPVAKSAFTPVISTSSIPEPCVALTSSAASDSATSALREVSQKVQSFPCPSSPELFYPGTLHKTSQHYGSRNPPSTLFYTSLSTSSSSKSSSESDEFEEKDSLQEYPQVRERPLETEEEPCCRKTVKVGLGANARRLYMREYMPEHVIVLRSNSSKERMVNVLREMFPHIRGYVSVMRLHNVKSR</sequence>
<reference evidence="2" key="1">
    <citation type="submission" date="2020-10" db="EMBL/GenBank/DDBJ databases">
        <authorList>
            <person name="Kikuchi T."/>
        </authorList>
    </citation>
    <scope>NUCLEOTIDE SEQUENCE</scope>
    <source>
        <strain evidence="2">NKZ352</strain>
    </source>
</reference>
<feature type="compositionally biased region" description="Basic and acidic residues" evidence="1">
    <location>
        <begin position="157"/>
        <end position="172"/>
    </location>
</feature>
<evidence type="ECO:0000313" key="2">
    <source>
        <dbReference type="EMBL" id="CAD6200034.1"/>
    </source>
</evidence>
<feature type="region of interest" description="Disordered" evidence="1">
    <location>
        <begin position="136"/>
        <end position="175"/>
    </location>
</feature>
<name>A0A8S1HVE0_9PELO</name>
<proteinExistence type="predicted"/>
<organism evidence="2 3">
    <name type="scientific">Caenorhabditis auriculariae</name>
    <dbReference type="NCBI Taxonomy" id="2777116"/>
    <lineage>
        <taxon>Eukaryota</taxon>
        <taxon>Metazoa</taxon>
        <taxon>Ecdysozoa</taxon>
        <taxon>Nematoda</taxon>
        <taxon>Chromadorea</taxon>
        <taxon>Rhabditida</taxon>
        <taxon>Rhabditina</taxon>
        <taxon>Rhabditomorpha</taxon>
        <taxon>Rhabditoidea</taxon>
        <taxon>Rhabditidae</taxon>
        <taxon>Peloderinae</taxon>
        <taxon>Caenorhabditis</taxon>
    </lineage>
</organism>
<feature type="compositionally biased region" description="Low complexity" evidence="1">
    <location>
        <begin position="136"/>
        <end position="148"/>
    </location>
</feature>
<accession>A0A8S1HVE0</accession>
<evidence type="ECO:0000256" key="1">
    <source>
        <dbReference type="SAM" id="MobiDB-lite"/>
    </source>
</evidence>
<gene>
    <name evidence="2" type="ORF">CAUJ_LOCUS15933</name>
</gene>
<dbReference type="AlphaFoldDB" id="A0A8S1HVE0"/>